<comment type="pathway">
    <text evidence="5">Nucleotide-sugar biosynthesis; CMP-3-deoxy-D-manno-octulosonate biosynthesis; CMP-3-deoxy-D-manno-octulosonate from 3-deoxy-D-manno-octulosonate and CTP: step 1/1.</text>
</comment>
<comment type="caution">
    <text evidence="6">The sequence shown here is derived from an EMBL/GenBank/DDBJ whole genome shotgun (WGS) entry which is preliminary data.</text>
</comment>
<dbReference type="InterPro" id="IPR004528">
    <property type="entry name" value="KdsB"/>
</dbReference>
<dbReference type="HAMAP" id="MF_00057">
    <property type="entry name" value="KdsB"/>
    <property type="match status" value="1"/>
</dbReference>
<dbReference type="NCBIfam" id="TIGR00466">
    <property type="entry name" value="kdsB"/>
    <property type="match status" value="1"/>
</dbReference>
<dbReference type="Proteomes" id="UP000178735">
    <property type="component" value="Unassembled WGS sequence"/>
</dbReference>
<protein>
    <recommendedName>
        <fullName evidence="5">3-deoxy-manno-octulosonate cytidylyltransferase</fullName>
        <ecNumber evidence="5">2.7.7.38</ecNumber>
    </recommendedName>
    <alternativeName>
        <fullName evidence="5">CMP-2-keto-3-deoxyoctulosonic acid synthase</fullName>
        <shortName evidence="5">CKS</shortName>
        <shortName evidence="5">CMP-KDO synthase</shortName>
    </alternativeName>
</protein>
<dbReference type="NCBIfam" id="NF003950">
    <property type="entry name" value="PRK05450.1-3"/>
    <property type="match status" value="1"/>
</dbReference>
<keyword evidence="4 5" id="KW-0448">Lipopolysaccharide biosynthesis</keyword>
<dbReference type="NCBIfam" id="NF003952">
    <property type="entry name" value="PRK05450.1-5"/>
    <property type="match status" value="1"/>
</dbReference>
<keyword evidence="3 5" id="KW-0548">Nucleotidyltransferase</keyword>
<comment type="subcellular location">
    <subcellularLocation>
        <location evidence="5">Cytoplasm</location>
    </subcellularLocation>
    <subcellularLocation>
        <location evidence="1">Membrane</location>
    </subcellularLocation>
</comment>
<evidence type="ECO:0000313" key="6">
    <source>
        <dbReference type="EMBL" id="OGM00870.1"/>
    </source>
</evidence>
<evidence type="ECO:0000313" key="7">
    <source>
        <dbReference type="Proteomes" id="UP000178735"/>
    </source>
</evidence>
<dbReference type="GO" id="GO:0016020">
    <property type="term" value="C:membrane"/>
    <property type="evidence" value="ECO:0007669"/>
    <property type="project" value="UniProtKB-SubCell"/>
</dbReference>
<accession>A0A1F7WDK3</accession>
<dbReference type="SUPFAM" id="SSF53448">
    <property type="entry name" value="Nucleotide-diphospho-sugar transferases"/>
    <property type="match status" value="1"/>
</dbReference>
<gene>
    <name evidence="5" type="primary">kdsB</name>
    <name evidence="6" type="ORF">A2008_11345</name>
</gene>
<evidence type="ECO:0000256" key="5">
    <source>
        <dbReference type="HAMAP-Rule" id="MF_00057"/>
    </source>
</evidence>
<dbReference type="GO" id="GO:0008690">
    <property type="term" value="F:3-deoxy-manno-octulosonate cytidylyltransferase activity"/>
    <property type="evidence" value="ECO:0007669"/>
    <property type="project" value="UniProtKB-UniRule"/>
</dbReference>
<dbReference type="PANTHER" id="PTHR42866:SF2">
    <property type="entry name" value="3-DEOXY-MANNO-OCTULOSONATE CYTIDYLYLTRANSFERASE, MITOCHONDRIAL"/>
    <property type="match status" value="1"/>
</dbReference>
<dbReference type="GO" id="GO:0009103">
    <property type="term" value="P:lipopolysaccharide biosynthetic process"/>
    <property type="evidence" value="ECO:0007669"/>
    <property type="project" value="UniProtKB-UniRule"/>
</dbReference>
<dbReference type="CDD" id="cd02517">
    <property type="entry name" value="CMP-KDO-Synthetase"/>
    <property type="match status" value="1"/>
</dbReference>
<dbReference type="AlphaFoldDB" id="A0A1F7WDK3"/>
<reference evidence="6 7" key="1">
    <citation type="journal article" date="2016" name="Nat. Commun.">
        <title>Thousands of microbial genomes shed light on interconnected biogeochemical processes in an aquifer system.</title>
        <authorList>
            <person name="Anantharaman K."/>
            <person name="Brown C.T."/>
            <person name="Hug L.A."/>
            <person name="Sharon I."/>
            <person name="Castelle C.J."/>
            <person name="Probst A.J."/>
            <person name="Thomas B.C."/>
            <person name="Singh A."/>
            <person name="Wilkins M.J."/>
            <person name="Karaoz U."/>
            <person name="Brodie E.L."/>
            <person name="Williams K.H."/>
            <person name="Hubbard S.S."/>
            <person name="Banfield J.F."/>
        </authorList>
    </citation>
    <scope>NUCLEOTIDE SEQUENCE [LARGE SCALE GENOMIC DNA]</scope>
</reference>
<sequence length="247" mass="27483">MKIIGVIPARLESTRFPGKPLARIDGVEMIIWVARAAARAKKLSRIIVATDSDEIAAVVRNHGFDCQMTSKYCRSGSDRICEVALKTEGDIFINIQGDEPLIEPALIDSLAEPFSISPEISVVTAVTPVKNAAEYNDPCAVKVVMDKNQRALYFSRSPIPHFRGGAPEFDKVYKHIGIYAYTRNALVDFANLDKTVCEEAESLEQLRLIENGYVIHCVKTDYSSRGVDTPRDLEEVVRIIKAQKKVK</sequence>
<dbReference type="InterPro" id="IPR029044">
    <property type="entry name" value="Nucleotide-diphossugar_trans"/>
</dbReference>
<keyword evidence="5" id="KW-0963">Cytoplasm</keyword>
<dbReference type="FunFam" id="3.90.550.10:FF:000011">
    <property type="entry name" value="3-deoxy-manno-octulosonate cytidylyltransferase"/>
    <property type="match status" value="1"/>
</dbReference>
<evidence type="ECO:0000256" key="4">
    <source>
        <dbReference type="ARBA" id="ARBA00022985"/>
    </source>
</evidence>
<name>A0A1F7WDK3_9BACT</name>
<evidence type="ECO:0000256" key="3">
    <source>
        <dbReference type="ARBA" id="ARBA00022695"/>
    </source>
</evidence>
<dbReference type="NCBIfam" id="NF009905">
    <property type="entry name" value="PRK13368.1"/>
    <property type="match status" value="1"/>
</dbReference>
<dbReference type="UniPathway" id="UPA00358">
    <property type="reaction ID" value="UER00476"/>
</dbReference>
<evidence type="ECO:0000256" key="1">
    <source>
        <dbReference type="ARBA" id="ARBA00004370"/>
    </source>
</evidence>
<dbReference type="Gene3D" id="3.90.550.10">
    <property type="entry name" value="Spore Coat Polysaccharide Biosynthesis Protein SpsA, Chain A"/>
    <property type="match status" value="1"/>
</dbReference>
<comment type="function">
    <text evidence="5">Activates KDO (a required 8-carbon sugar) for incorporation into bacterial lipopolysaccharide in Gram-negative bacteria.</text>
</comment>
<dbReference type="InterPro" id="IPR003329">
    <property type="entry name" value="Cytidylyl_trans"/>
</dbReference>
<dbReference type="GO" id="GO:0005829">
    <property type="term" value="C:cytosol"/>
    <property type="evidence" value="ECO:0007669"/>
    <property type="project" value="TreeGrafter"/>
</dbReference>
<dbReference type="EC" id="2.7.7.38" evidence="5"/>
<dbReference type="STRING" id="1817813.A2008_11345"/>
<proteinExistence type="inferred from homology"/>
<comment type="similarity">
    <text evidence="5">Belongs to the KdsB family.</text>
</comment>
<evidence type="ECO:0000256" key="2">
    <source>
        <dbReference type="ARBA" id="ARBA00022679"/>
    </source>
</evidence>
<dbReference type="GO" id="GO:0033468">
    <property type="term" value="P:CMP-keto-3-deoxy-D-manno-octulosonic acid biosynthetic process"/>
    <property type="evidence" value="ECO:0007669"/>
    <property type="project" value="UniProtKB-UniRule"/>
</dbReference>
<organism evidence="6 7">
    <name type="scientific">Candidatus Wallbacteria bacterium GWC2_49_35</name>
    <dbReference type="NCBI Taxonomy" id="1817813"/>
    <lineage>
        <taxon>Bacteria</taxon>
        <taxon>Candidatus Walliibacteriota</taxon>
    </lineage>
</organism>
<dbReference type="EMBL" id="MGFH01000248">
    <property type="protein sequence ID" value="OGM00870.1"/>
    <property type="molecule type" value="Genomic_DNA"/>
</dbReference>
<keyword evidence="2 5" id="KW-0808">Transferase</keyword>
<dbReference type="Pfam" id="PF02348">
    <property type="entry name" value="CTP_transf_3"/>
    <property type="match status" value="1"/>
</dbReference>
<comment type="catalytic activity">
    <reaction evidence="5">
        <text>3-deoxy-alpha-D-manno-oct-2-ulosonate + CTP = CMP-3-deoxy-beta-D-manno-octulosonate + diphosphate</text>
        <dbReference type="Rhea" id="RHEA:23448"/>
        <dbReference type="ChEBI" id="CHEBI:33019"/>
        <dbReference type="ChEBI" id="CHEBI:37563"/>
        <dbReference type="ChEBI" id="CHEBI:85986"/>
        <dbReference type="ChEBI" id="CHEBI:85987"/>
        <dbReference type="EC" id="2.7.7.38"/>
    </reaction>
</comment>
<dbReference type="PANTHER" id="PTHR42866">
    <property type="entry name" value="3-DEOXY-MANNO-OCTULOSONATE CYTIDYLYLTRANSFERASE"/>
    <property type="match status" value="1"/>
</dbReference>